<dbReference type="PANTHER" id="PTHR41523">
    <property type="entry name" value="TWO-COMPONENT SYSTEM SENSOR PROTEIN"/>
    <property type="match status" value="1"/>
</dbReference>
<dbReference type="AlphaFoldDB" id="B0T8X2"/>
<dbReference type="SUPFAM" id="SSF55785">
    <property type="entry name" value="PYP-like sensor domain (PAS domain)"/>
    <property type="match status" value="1"/>
</dbReference>
<dbReference type="STRING" id="366602.Caul_3762"/>
<dbReference type="Gene3D" id="3.30.565.10">
    <property type="entry name" value="Histidine kinase-like ATPase, C-terminal domain"/>
    <property type="match status" value="1"/>
</dbReference>
<evidence type="ECO:0000259" key="8">
    <source>
        <dbReference type="SMART" id="SM00387"/>
    </source>
</evidence>
<dbReference type="Pfam" id="PF02518">
    <property type="entry name" value="HATPase_c"/>
    <property type="match status" value="1"/>
</dbReference>
<dbReference type="PANTHER" id="PTHR41523:SF8">
    <property type="entry name" value="ETHYLENE RESPONSE SENSOR PROTEIN"/>
    <property type="match status" value="1"/>
</dbReference>
<keyword evidence="6 9" id="KW-0418">Kinase</keyword>
<dbReference type="Gene3D" id="3.30.450.20">
    <property type="entry name" value="PAS domain"/>
    <property type="match status" value="1"/>
</dbReference>
<evidence type="ECO:0000256" key="2">
    <source>
        <dbReference type="ARBA" id="ARBA00012438"/>
    </source>
</evidence>
<protein>
    <recommendedName>
        <fullName evidence="2">histidine kinase</fullName>
        <ecNumber evidence="2">2.7.13.3</ecNumber>
    </recommendedName>
</protein>
<evidence type="ECO:0000256" key="7">
    <source>
        <dbReference type="ARBA" id="ARBA00022840"/>
    </source>
</evidence>
<name>B0T8X2_CAUSK</name>
<dbReference type="eggNOG" id="COG3920">
    <property type="taxonomic scope" value="Bacteria"/>
</dbReference>
<dbReference type="InterPro" id="IPR035965">
    <property type="entry name" value="PAS-like_dom_sf"/>
</dbReference>
<gene>
    <name evidence="9" type="ordered locus">Caul_3762</name>
</gene>
<dbReference type="EMBL" id="CP000927">
    <property type="protein sequence ID" value="ABZ72889.1"/>
    <property type="molecule type" value="Genomic_DNA"/>
</dbReference>
<dbReference type="InterPro" id="IPR003594">
    <property type="entry name" value="HATPase_dom"/>
</dbReference>
<dbReference type="Pfam" id="PF07568">
    <property type="entry name" value="HisKA_2"/>
    <property type="match status" value="1"/>
</dbReference>
<comment type="catalytic activity">
    <reaction evidence="1">
        <text>ATP + protein L-histidine = ADP + protein N-phospho-L-histidine.</text>
        <dbReference type="EC" id="2.7.13.3"/>
    </reaction>
</comment>
<evidence type="ECO:0000256" key="3">
    <source>
        <dbReference type="ARBA" id="ARBA00022553"/>
    </source>
</evidence>
<dbReference type="OrthoDB" id="7297573at2"/>
<keyword evidence="4" id="KW-0808">Transferase</keyword>
<dbReference type="EC" id="2.7.13.3" evidence="2"/>
<keyword evidence="3" id="KW-0597">Phosphoprotein</keyword>
<evidence type="ECO:0000313" key="9">
    <source>
        <dbReference type="EMBL" id="ABZ72889.1"/>
    </source>
</evidence>
<evidence type="ECO:0000256" key="1">
    <source>
        <dbReference type="ARBA" id="ARBA00000085"/>
    </source>
</evidence>
<dbReference type="KEGG" id="cak:Caul_3762"/>
<evidence type="ECO:0000256" key="4">
    <source>
        <dbReference type="ARBA" id="ARBA00022679"/>
    </source>
</evidence>
<dbReference type="HOGENOM" id="CLU_000445_114_57_5"/>
<dbReference type="InterPro" id="IPR036890">
    <property type="entry name" value="HATPase_C_sf"/>
</dbReference>
<evidence type="ECO:0000256" key="5">
    <source>
        <dbReference type="ARBA" id="ARBA00022741"/>
    </source>
</evidence>
<organism evidence="9">
    <name type="scientific">Caulobacter sp. (strain K31)</name>
    <dbReference type="NCBI Taxonomy" id="366602"/>
    <lineage>
        <taxon>Bacteria</taxon>
        <taxon>Pseudomonadati</taxon>
        <taxon>Pseudomonadota</taxon>
        <taxon>Alphaproteobacteria</taxon>
        <taxon>Caulobacterales</taxon>
        <taxon>Caulobacteraceae</taxon>
        <taxon>Caulobacter</taxon>
    </lineage>
</organism>
<dbReference type="InterPro" id="IPR011495">
    <property type="entry name" value="Sig_transdc_His_kin_sub2_dim/P"/>
</dbReference>
<accession>B0T8X2</accession>
<evidence type="ECO:0000256" key="6">
    <source>
        <dbReference type="ARBA" id="ARBA00022777"/>
    </source>
</evidence>
<feature type="domain" description="Histidine kinase/HSP90-like ATPase" evidence="8">
    <location>
        <begin position="247"/>
        <end position="343"/>
    </location>
</feature>
<dbReference type="SMART" id="SM00387">
    <property type="entry name" value="HATPase_c"/>
    <property type="match status" value="1"/>
</dbReference>
<dbReference type="SUPFAM" id="SSF55874">
    <property type="entry name" value="ATPase domain of HSP90 chaperone/DNA topoisomerase II/histidine kinase"/>
    <property type="match status" value="1"/>
</dbReference>
<proteinExistence type="predicted"/>
<keyword evidence="7" id="KW-0067">ATP-binding</keyword>
<dbReference type="GO" id="GO:0005524">
    <property type="term" value="F:ATP binding"/>
    <property type="evidence" value="ECO:0007669"/>
    <property type="project" value="UniProtKB-KW"/>
</dbReference>
<sequence length="353" mass="37448">MAAQDPPYPDPSLSLALAVVASSTAPLLLLDGDLTVVAASDSFCRSFHIPPDAAKGVEVFQLGKGEWNAKRLRSLLTATLSGGVVVEAYEMDLAAPIPGAEPRRLVLNAQKLAYGIDAPVRLLLAVADVTDARLAAKLKDDLLREKAVLLQEVHHRVANSLQIIASVILQSARKVQSDETRLYLHDAHNRVMSIAALQQQLAVSRRGAVALRGYFTQLCQSIGASMIHDQEKISLGVDVDDSAVEADVSVSLGLIVTELVINSLKHAFPDQRAGTITVGYRAHGPNWTLSISDDGIGIPTDVKVEPGLGTNIVEALGAQLKARVQVTSAHPGTIVSIIHNQIAMVAAEAQSAD</sequence>
<dbReference type="GO" id="GO:0004673">
    <property type="term" value="F:protein histidine kinase activity"/>
    <property type="evidence" value="ECO:0007669"/>
    <property type="project" value="UniProtKB-EC"/>
</dbReference>
<keyword evidence="5" id="KW-0547">Nucleotide-binding</keyword>
<reference evidence="9" key="1">
    <citation type="submission" date="2008-01" db="EMBL/GenBank/DDBJ databases">
        <title>Complete sequence of chromosome of Caulobacter sp. K31.</title>
        <authorList>
            <consortium name="US DOE Joint Genome Institute"/>
            <person name="Copeland A."/>
            <person name="Lucas S."/>
            <person name="Lapidus A."/>
            <person name="Barry K."/>
            <person name="Glavina del Rio T."/>
            <person name="Dalin E."/>
            <person name="Tice H."/>
            <person name="Pitluck S."/>
            <person name="Bruce D."/>
            <person name="Goodwin L."/>
            <person name="Thompson L.S."/>
            <person name="Brettin T."/>
            <person name="Detter J.C."/>
            <person name="Han C."/>
            <person name="Schmutz J."/>
            <person name="Larimer F."/>
            <person name="Land M."/>
            <person name="Hauser L."/>
            <person name="Kyrpides N."/>
            <person name="Kim E."/>
            <person name="Stephens C."/>
            <person name="Richardson P."/>
        </authorList>
    </citation>
    <scope>NUCLEOTIDE SEQUENCE [LARGE SCALE GENOMIC DNA]</scope>
    <source>
        <strain evidence="9">K31</strain>
    </source>
</reference>